<dbReference type="EMBL" id="CP011309">
    <property type="protein sequence ID" value="AKF27218.1"/>
    <property type="molecule type" value="Genomic_DNA"/>
</dbReference>
<keyword evidence="5" id="KW-0479">Metal-binding</keyword>
<sequence>MTQQRSVDDYLSILIDSVAPLPPVKTPILGAHPLSHLAEDVVATIPIPKFTNSAVDGYAILKEDIHGSGPWTFLVGGDTPAGSAPVSINNGKVIRVMTGGPVPSTNKDMIVVPVELTNAPVDHSLPTEITINELPGERNNIRHAGEHLKEGEIAVAAGTAFDAGTVSTVISVGHDTVKAHPCPRVAVITTGDELNQGNPWGIPNSNGPMLVAELKRVGIKDPQHFHSDDNEGALEETFNKAAEIADVIITVGGISAGAFDVVKAVGTKAGCFEFFPIAMKPGKPQGHGQWGDAKVVCLPGNPVAAWVSFRLFVVPVIERLGGGKRVASISEIPVVALRSNRALKAREGAVLAIPVAIDWEKRMANSQAHRSHMVGALAGSGGIALVTSSIAEDGLVDVVLGRM</sequence>
<evidence type="ECO:0000259" key="6">
    <source>
        <dbReference type="SMART" id="SM00852"/>
    </source>
</evidence>
<keyword evidence="5" id="KW-0808">Transferase</keyword>
<keyword evidence="5" id="KW-0501">Molybdenum cofactor biosynthesis</keyword>
<dbReference type="UniPathway" id="UPA00344"/>
<dbReference type="HOGENOM" id="CLU_010186_7_0_11"/>
<feature type="domain" description="MoaB/Mog" evidence="6">
    <location>
        <begin position="186"/>
        <end position="319"/>
    </location>
</feature>
<dbReference type="GO" id="GO:0061599">
    <property type="term" value="F:molybdopterin molybdotransferase activity"/>
    <property type="evidence" value="ECO:0007669"/>
    <property type="project" value="UniProtKB-UniRule"/>
</dbReference>
<keyword evidence="5" id="KW-0460">Magnesium</keyword>
<organism evidence="7 8">
    <name type="scientific">[Brevibacterium] flavum</name>
    <dbReference type="NCBI Taxonomy" id="92706"/>
    <lineage>
        <taxon>Bacteria</taxon>
        <taxon>Bacillati</taxon>
        <taxon>Actinomycetota</taxon>
        <taxon>Actinomycetes</taxon>
        <taxon>Mycobacteriales</taxon>
        <taxon>Corynebacteriaceae</taxon>
        <taxon>Corynebacterium</taxon>
    </lineage>
</organism>
<dbReference type="SUPFAM" id="SSF53218">
    <property type="entry name" value="Molybdenum cofactor biosynthesis proteins"/>
    <property type="match status" value="1"/>
</dbReference>
<dbReference type="PANTHER" id="PTHR10192:SF5">
    <property type="entry name" value="GEPHYRIN"/>
    <property type="match status" value="1"/>
</dbReference>
<dbReference type="Pfam" id="PF00994">
    <property type="entry name" value="MoCF_biosynth"/>
    <property type="match status" value="1"/>
</dbReference>
<dbReference type="Gene3D" id="2.40.340.10">
    <property type="entry name" value="MoeA, C-terminal, domain IV"/>
    <property type="match status" value="1"/>
</dbReference>
<keyword evidence="3 5" id="KW-0500">Molybdenum</keyword>
<comment type="function">
    <text evidence="1 5">Catalyzes the insertion of molybdate into adenylated molybdopterin with the concomitant release of AMP.</text>
</comment>
<dbReference type="GO" id="GO:0005829">
    <property type="term" value="C:cytosol"/>
    <property type="evidence" value="ECO:0007669"/>
    <property type="project" value="TreeGrafter"/>
</dbReference>
<comment type="catalytic activity">
    <reaction evidence="4">
        <text>adenylyl-molybdopterin + molybdate = Mo-molybdopterin + AMP + H(+)</text>
        <dbReference type="Rhea" id="RHEA:35047"/>
        <dbReference type="ChEBI" id="CHEBI:15378"/>
        <dbReference type="ChEBI" id="CHEBI:36264"/>
        <dbReference type="ChEBI" id="CHEBI:62727"/>
        <dbReference type="ChEBI" id="CHEBI:71302"/>
        <dbReference type="ChEBI" id="CHEBI:456215"/>
        <dbReference type="EC" id="2.10.1.1"/>
    </reaction>
</comment>
<dbReference type="Proteomes" id="UP000034037">
    <property type="component" value="Chromosome"/>
</dbReference>
<comment type="pathway">
    <text evidence="5">Cofactor biosynthesis; molybdopterin biosynthesis.</text>
</comment>
<accession>A0A0F6Z650</accession>
<gene>
    <name evidence="7" type="ORF">YH66_06445</name>
</gene>
<dbReference type="SMART" id="SM00852">
    <property type="entry name" value="MoCF_biosynth"/>
    <property type="match status" value="1"/>
</dbReference>
<dbReference type="GO" id="GO:0006777">
    <property type="term" value="P:Mo-molybdopterin cofactor biosynthetic process"/>
    <property type="evidence" value="ECO:0007669"/>
    <property type="project" value="UniProtKB-UniRule"/>
</dbReference>
<comment type="similarity">
    <text evidence="2 5">Belongs to the MoeA family.</text>
</comment>
<protein>
    <recommendedName>
        <fullName evidence="5">Molybdopterin molybdenumtransferase</fullName>
        <ecNumber evidence="5">2.10.1.1</ecNumber>
    </recommendedName>
</protein>
<evidence type="ECO:0000313" key="7">
    <source>
        <dbReference type="EMBL" id="AKF27218.1"/>
    </source>
</evidence>
<evidence type="ECO:0000256" key="4">
    <source>
        <dbReference type="ARBA" id="ARBA00047317"/>
    </source>
</evidence>
<dbReference type="GO" id="GO:0046872">
    <property type="term" value="F:metal ion binding"/>
    <property type="evidence" value="ECO:0007669"/>
    <property type="project" value="UniProtKB-UniRule"/>
</dbReference>
<dbReference type="Pfam" id="PF03453">
    <property type="entry name" value="MoeA_N"/>
    <property type="match status" value="1"/>
</dbReference>
<dbReference type="Gene3D" id="3.40.980.10">
    <property type="entry name" value="MoaB/Mog-like domain"/>
    <property type="match status" value="1"/>
</dbReference>
<dbReference type="InterPro" id="IPR036135">
    <property type="entry name" value="MoeA_linker/N_sf"/>
</dbReference>
<evidence type="ECO:0000256" key="1">
    <source>
        <dbReference type="ARBA" id="ARBA00002901"/>
    </source>
</evidence>
<dbReference type="InterPro" id="IPR036688">
    <property type="entry name" value="MoeA_C_domain_IV_sf"/>
</dbReference>
<proteinExistence type="inferred from homology"/>
<keyword evidence="8" id="KW-1185">Reference proteome</keyword>
<dbReference type="EC" id="2.10.1.1" evidence="5"/>
<dbReference type="RefSeq" id="WP_003861314.1">
    <property type="nucleotide sequence ID" value="NZ_CP011309.1"/>
</dbReference>
<dbReference type="Gene3D" id="2.170.190.11">
    <property type="entry name" value="Molybdopterin biosynthesis moea protein, domain 3"/>
    <property type="match status" value="1"/>
</dbReference>
<dbReference type="InterPro" id="IPR038987">
    <property type="entry name" value="MoeA-like"/>
</dbReference>
<reference evidence="7 8" key="1">
    <citation type="submission" date="2015-04" db="EMBL/GenBank/DDBJ databases">
        <title>Complete Genome Sequence of Brevibacterium flavum ATCC 15168.</title>
        <authorList>
            <person name="Ahn J."/>
            <person name="Park G."/>
            <person name="Jeon W."/>
            <person name="Jang Y."/>
            <person name="Jang M."/>
            <person name="Lee H."/>
            <person name="Lee H."/>
        </authorList>
    </citation>
    <scope>NUCLEOTIDE SEQUENCE [LARGE SCALE GENOMIC DNA]</scope>
    <source>
        <strain evidence="7 8">ATCC 15168</strain>
    </source>
</reference>
<evidence type="ECO:0000256" key="3">
    <source>
        <dbReference type="ARBA" id="ARBA00022505"/>
    </source>
</evidence>
<dbReference type="PATRIC" id="fig|92706.3.peg.1337"/>
<dbReference type="InterPro" id="IPR005110">
    <property type="entry name" value="MoeA_linker/N"/>
</dbReference>
<dbReference type="AlphaFoldDB" id="A0A0F6Z650"/>
<dbReference type="InterPro" id="IPR036425">
    <property type="entry name" value="MoaB/Mog-like_dom_sf"/>
</dbReference>
<dbReference type="NCBIfam" id="TIGR00177">
    <property type="entry name" value="molyb_syn"/>
    <property type="match status" value="1"/>
</dbReference>
<dbReference type="InterPro" id="IPR001453">
    <property type="entry name" value="MoaB/Mog_dom"/>
</dbReference>
<name>A0A0F6Z650_9CORY</name>
<dbReference type="CDD" id="cd00887">
    <property type="entry name" value="MoeA"/>
    <property type="match status" value="1"/>
</dbReference>
<dbReference type="SUPFAM" id="SSF63882">
    <property type="entry name" value="MoeA N-terminal region -like"/>
    <property type="match status" value="1"/>
</dbReference>
<evidence type="ECO:0000313" key="8">
    <source>
        <dbReference type="Proteomes" id="UP000034037"/>
    </source>
</evidence>
<evidence type="ECO:0000256" key="5">
    <source>
        <dbReference type="RuleBase" id="RU365090"/>
    </source>
</evidence>
<dbReference type="PANTHER" id="PTHR10192">
    <property type="entry name" value="MOLYBDOPTERIN BIOSYNTHESIS PROTEIN"/>
    <property type="match status" value="1"/>
</dbReference>
<comment type="cofactor">
    <cofactor evidence="5">
        <name>Mg(2+)</name>
        <dbReference type="ChEBI" id="CHEBI:18420"/>
    </cofactor>
</comment>
<evidence type="ECO:0000256" key="2">
    <source>
        <dbReference type="ARBA" id="ARBA00010763"/>
    </source>
</evidence>
<dbReference type="Gene3D" id="3.90.105.10">
    <property type="entry name" value="Molybdopterin biosynthesis moea protein, domain 2"/>
    <property type="match status" value="1"/>
</dbReference>